<dbReference type="Gene3D" id="3.40.50.1820">
    <property type="entry name" value="alpha/beta hydrolase"/>
    <property type="match status" value="1"/>
</dbReference>
<reference evidence="3" key="1">
    <citation type="submission" date="2020-01" db="EMBL/GenBank/DDBJ databases">
        <title>Genome Sequencing of Three Apophysomyces-Like Fungal Strains Confirms a Novel Fungal Genus in the Mucoromycota with divergent Burkholderia-like Endosymbiotic Bacteria.</title>
        <authorList>
            <person name="Stajich J.E."/>
            <person name="Macias A.M."/>
            <person name="Carter-House D."/>
            <person name="Lovett B."/>
            <person name="Kasson L.R."/>
            <person name="Berry K."/>
            <person name="Grigoriev I."/>
            <person name="Chang Y."/>
            <person name="Spatafora J."/>
            <person name="Kasson M.T."/>
        </authorList>
    </citation>
    <scope>NUCLEOTIDE SEQUENCE</scope>
    <source>
        <strain evidence="3">NRRL A-21654</strain>
    </source>
</reference>
<organism evidence="3 4">
    <name type="scientific">Apophysomyces ossiformis</name>
    <dbReference type="NCBI Taxonomy" id="679940"/>
    <lineage>
        <taxon>Eukaryota</taxon>
        <taxon>Fungi</taxon>
        <taxon>Fungi incertae sedis</taxon>
        <taxon>Mucoromycota</taxon>
        <taxon>Mucoromycotina</taxon>
        <taxon>Mucoromycetes</taxon>
        <taxon>Mucorales</taxon>
        <taxon>Mucorineae</taxon>
        <taxon>Mucoraceae</taxon>
        <taxon>Apophysomyces</taxon>
    </lineage>
</organism>
<dbReference type="InterPro" id="IPR013094">
    <property type="entry name" value="AB_hydrolase_3"/>
</dbReference>
<protein>
    <recommendedName>
        <fullName evidence="2">Alpha/beta hydrolase fold-3 domain-containing protein</fullName>
    </recommendedName>
</protein>
<dbReference type="AlphaFoldDB" id="A0A8H7BVT7"/>
<accession>A0A8H7BVT7</accession>
<comment type="caution">
    <text evidence="3">The sequence shown here is derived from an EMBL/GenBank/DDBJ whole genome shotgun (WGS) entry which is preliminary data.</text>
</comment>
<proteinExistence type="predicted"/>
<keyword evidence="4" id="KW-1185">Reference proteome</keyword>
<evidence type="ECO:0000313" key="4">
    <source>
        <dbReference type="Proteomes" id="UP000605846"/>
    </source>
</evidence>
<dbReference type="PANTHER" id="PTHR48081">
    <property type="entry name" value="AB HYDROLASE SUPERFAMILY PROTEIN C4A8.06C"/>
    <property type="match status" value="1"/>
</dbReference>
<dbReference type="InterPro" id="IPR029058">
    <property type="entry name" value="AB_hydrolase_fold"/>
</dbReference>
<feature type="domain" description="Alpha/beta hydrolase fold-3" evidence="2">
    <location>
        <begin position="180"/>
        <end position="392"/>
    </location>
</feature>
<evidence type="ECO:0000313" key="3">
    <source>
        <dbReference type="EMBL" id="KAF7729980.1"/>
    </source>
</evidence>
<name>A0A8H7BVT7_9FUNG</name>
<dbReference type="SUPFAM" id="SSF53474">
    <property type="entry name" value="alpha/beta-Hydrolases"/>
    <property type="match status" value="1"/>
</dbReference>
<dbReference type="Proteomes" id="UP000605846">
    <property type="component" value="Unassembled WGS sequence"/>
</dbReference>
<sequence length="453" mass="51497">MTVVKLVQPCSIKGCCLPTAKGPVPIIIPEKTTLEPVLVRELCQSIGHIPISIFRLVSDLWLHITCKPKRPSWDLQTTIIMSILQAARDQSMANSLGFWRLVLVTPRIFTPRNCTIEDGSFYAKHRGLCGILKQADADEDGTRLIQAEWMLANPGQKQSHKDSIKHNQFWWNSKNDKKTILYIHGGGFCTMNAQTYRSLTYKLSKTTHRKLLAVNYRLSPEVRFPGQLYDAVQTFFHLIDEGLGYKAENILLMGDSAGAGLCLAMMLYLRDHGLPQPEGAVLLSPWVDMTYSYPSWNDASLYDYLPPRPKASHHLNPALFYLHPDQFDSLIRHPYVSPIFTDHFEHLPPMLIQSGGCDTLRDEIRDIASKISASKTTIVYYEEYEDMVHVFQALPFCRSREAIESIGWWTKAGIALIQESWKRSSLQNSSNHCQAEDKELVTSYKRRGRSIPG</sequence>
<dbReference type="GO" id="GO:0016787">
    <property type="term" value="F:hydrolase activity"/>
    <property type="evidence" value="ECO:0007669"/>
    <property type="project" value="UniProtKB-KW"/>
</dbReference>
<evidence type="ECO:0000256" key="1">
    <source>
        <dbReference type="ARBA" id="ARBA00022801"/>
    </source>
</evidence>
<dbReference type="PANTHER" id="PTHR48081:SF8">
    <property type="entry name" value="ALPHA_BETA HYDROLASE FOLD-3 DOMAIN-CONTAINING PROTEIN-RELATED"/>
    <property type="match status" value="1"/>
</dbReference>
<dbReference type="OrthoDB" id="408631at2759"/>
<gene>
    <name evidence="3" type="ORF">EC973_003393</name>
</gene>
<keyword evidence="1" id="KW-0378">Hydrolase</keyword>
<evidence type="ECO:0000259" key="2">
    <source>
        <dbReference type="Pfam" id="PF07859"/>
    </source>
</evidence>
<dbReference type="Pfam" id="PF07859">
    <property type="entry name" value="Abhydrolase_3"/>
    <property type="match status" value="1"/>
</dbReference>
<dbReference type="InterPro" id="IPR050300">
    <property type="entry name" value="GDXG_lipolytic_enzyme"/>
</dbReference>
<dbReference type="EMBL" id="JABAYA010000020">
    <property type="protein sequence ID" value="KAF7729980.1"/>
    <property type="molecule type" value="Genomic_DNA"/>
</dbReference>